<feature type="region of interest" description="Disordered" evidence="1">
    <location>
        <begin position="276"/>
        <end position="295"/>
    </location>
</feature>
<reference evidence="2" key="2">
    <citation type="submission" date="2024-07" db="EMBL/GenBank/DDBJ databases">
        <title>Streptomyces haneummycinica sp. nov., a new antibiotic-producing actinobacterium isolated from marine sediment.</title>
        <authorList>
            <person name="Uemura M."/>
            <person name="Hamada M."/>
            <person name="Hirano S."/>
            <person name="Kobayashi K."/>
            <person name="Ohshiro T."/>
            <person name="Kobayashi T."/>
            <person name="Terahara T."/>
        </authorList>
    </citation>
    <scope>NUCLEOTIDE SEQUENCE</scope>
    <source>
        <strain evidence="2">KM77-8</strain>
    </source>
</reference>
<sequence length="295" mass="31991">MTGVTENPSDPQRDTDRRHFRERTALLGSFSAHDLMPARDDAGGTTDAGLQDFLLEECSRITTSHGRRWCLSAGPRAWTLDALRTREELLAAARAAPGTEADPARAWAERLLQHGRPPSPDGQSYGELYTALTVVGWFEDAPRARAQLARDGVVLPDTGTIGQALGRARLLQPLHALVDPGFTGRAGELAWLGALLDEPRDGGRDTANQWAFVHGPGGVGKSTLLARFVLDRLDDGHVPPTPCLYLTFDRHDLVAERPLTLVAEAVRQLGLLHPRSPSTRASWSGSWRAPSPPTG</sequence>
<protein>
    <recommendedName>
        <fullName evidence="3">Orc1-like AAA ATPase domain-containing protein</fullName>
    </recommendedName>
</protein>
<gene>
    <name evidence="2" type="ORF">SHKM778_78240</name>
</gene>
<organism evidence="2">
    <name type="scientific">Streptomyces haneummycinicus</name>
    <dbReference type="NCBI Taxonomy" id="3074435"/>
    <lineage>
        <taxon>Bacteria</taxon>
        <taxon>Bacillati</taxon>
        <taxon>Actinomycetota</taxon>
        <taxon>Actinomycetes</taxon>
        <taxon>Kitasatosporales</taxon>
        <taxon>Streptomycetaceae</taxon>
        <taxon>Streptomyces</taxon>
    </lineage>
</organism>
<dbReference type="EMBL" id="AP035768">
    <property type="protein sequence ID" value="BFO21436.1"/>
    <property type="molecule type" value="Genomic_DNA"/>
</dbReference>
<accession>A0AAT9HUU4</accession>
<evidence type="ECO:0000313" key="2">
    <source>
        <dbReference type="EMBL" id="BFO21436.1"/>
    </source>
</evidence>
<dbReference type="AlphaFoldDB" id="A0AAT9HUU4"/>
<name>A0AAT9HUU4_9ACTN</name>
<reference evidence="2" key="1">
    <citation type="submission" date="2024-06" db="EMBL/GenBank/DDBJ databases">
        <authorList>
            <consortium name="consrtm"/>
            <person name="Uemura M."/>
            <person name="Terahara T."/>
        </authorList>
    </citation>
    <scope>NUCLEOTIDE SEQUENCE</scope>
    <source>
        <strain evidence="2">KM77-8</strain>
    </source>
</reference>
<proteinExistence type="predicted"/>
<evidence type="ECO:0000256" key="1">
    <source>
        <dbReference type="SAM" id="MobiDB-lite"/>
    </source>
</evidence>
<dbReference type="InterPro" id="IPR027417">
    <property type="entry name" value="P-loop_NTPase"/>
</dbReference>
<evidence type="ECO:0008006" key="3">
    <source>
        <dbReference type="Google" id="ProtNLM"/>
    </source>
</evidence>
<dbReference type="Gene3D" id="3.40.50.300">
    <property type="entry name" value="P-loop containing nucleotide triphosphate hydrolases"/>
    <property type="match status" value="1"/>
</dbReference>
<feature type="compositionally biased region" description="Polar residues" evidence="1">
    <location>
        <begin position="276"/>
        <end position="285"/>
    </location>
</feature>